<sequence>MSSLLSTSSSRQFTPFTPSGDSLFAYIESLQIQSTVSSSEDPEDPGDPSQTKPDFGDFLDSGTGNHSLEWIVKLENEGCINSWKAVTADVKMQNAVASKLATLKPDSSGEIVIGNWASSESTTAAVPSTLISHNTGTLLPSSTYDVILADYLLGAVDGFSPYYQDQILPRLKTHLKPKGKIYIVGLNPIPDTFPGSGNIICEIRRLRDACILLAGHRCYREYPVEWVERHMRGIGFECVSRRFPILWSGESAMRQVNVAKSKLGLMKGTCRGGMKAEIERIEKEVERIFKGGKRIQVGFDYVVCGTLKE</sequence>
<dbReference type="Proteomes" id="UP001165085">
    <property type="component" value="Unassembled WGS sequence"/>
</dbReference>
<keyword evidence="3" id="KW-1185">Reference proteome</keyword>
<name>A0A9W7EW52_9STRA</name>
<protein>
    <submittedName>
        <fullName evidence="2">Uncharacterized protein</fullName>
    </submittedName>
</protein>
<comment type="caution">
    <text evidence="2">The sequence shown here is derived from an EMBL/GenBank/DDBJ whole genome shotgun (WGS) entry which is preliminary data.</text>
</comment>
<dbReference type="AlphaFoldDB" id="A0A9W7EW52"/>
<dbReference type="EMBL" id="BRXY01000434">
    <property type="protein sequence ID" value="GMH94774.1"/>
    <property type="molecule type" value="Genomic_DNA"/>
</dbReference>
<dbReference type="SUPFAM" id="SSF53335">
    <property type="entry name" value="S-adenosyl-L-methionine-dependent methyltransferases"/>
    <property type="match status" value="1"/>
</dbReference>
<gene>
    <name evidence="2" type="ORF">TrST_g3368</name>
</gene>
<evidence type="ECO:0000256" key="1">
    <source>
        <dbReference type="SAM" id="MobiDB-lite"/>
    </source>
</evidence>
<evidence type="ECO:0000313" key="3">
    <source>
        <dbReference type="Proteomes" id="UP001165085"/>
    </source>
</evidence>
<feature type="region of interest" description="Disordered" evidence="1">
    <location>
        <begin position="34"/>
        <end position="58"/>
    </location>
</feature>
<proteinExistence type="predicted"/>
<evidence type="ECO:0000313" key="2">
    <source>
        <dbReference type="EMBL" id="GMH94774.1"/>
    </source>
</evidence>
<reference evidence="3" key="1">
    <citation type="journal article" date="2023" name="Commun. Biol.">
        <title>Genome analysis of Parmales, the sister group of diatoms, reveals the evolutionary specialization of diatoms from phago-mixotrophs to photoautotrophs.</title>
        <authorList>
            <person name="Ban H."/>
            <person name="Sato S."/>
            <person name="Yoshikawa S."/>
            <person name="Yamada K."/>
            <person name="Nakamura Y."/>
            <person name="Ichinomiya M."/>
            <person name="Sato N."/>
            <person name="Blanc-Mathieu R."/>
            <person name="Endo H."/>
            <person name="Kuwata A."/>
            <person name="Ogata H."/>
        </authorList>
    </citation>
    <scope>NUCLEOTIDE SEQUENCE [LARGE SCALE GENOMIC DNA]</scope>
    <source>
        <strain evidence="3">NIES 3701</strain>
    </source>
</reference>
<accession>A0A9W7EW52</accession>
<dbReference type="InterPro" id="IPR029063">
    <property type="entry name" value="SAM-dependent_MTases_sf"/>
</dbReference>
<organism evidence="2 3">
    <name type="scientific">Triparma strigata</name>
    <dbReference type="NCBI Taxonomy" id="1606541"/>
    <lineage>
        <taxon>Eukaryota</taxon>
        <taxon>Sar</taxon>
        <taxon>Stramenopiles</taxon>
        <taxon>Ochrophyta</taxon>
        <taxon>Bolidophyceae</taxon>
        <taxon>Parmales</taxon>
        <taxon>Triparmaceae</taxon>
        <taxon>Triparma</taxon>
    </lineage>
</organism>
<dbReference type="OrthoDB" id="429136at2759"/>